<dbReference type="AlphaFoldDB" id="A0A917HS20"/>
<keyword evidence="2" id="KW-0269">Exonuclease</keyword>
<dbReference type="Proteomes" id="UP000660862">
    <property type="component" value="Unassembled WGS sequence"/>
</dbReference>
<dbReference type="EMBL" id="BMER01000001">
    <property type="protein sequence ID" value="GGG87551.1"/>
    <property type="molecule type" value="Genomic_DNA"/>
</dbReference>
<dbReference type="CDD" id="cd05782">
    <property type="entry name" value="DNA_polB_like1_exo"/>
    <property type="match status" value="1"/>
</dbReference>
<gene>
    <name evidence="2" type="ORF">GCM10007415_21690</name>
</gene>
<dbReference type="GO" id="GO:0004527">
    <property type="term" value="F:exonuclease activity"/>
    <property type="evidence" value="ECO:0007669"/>
    <property type="project" value="UniProtKB-KW"/>
</dbReference>
<dbReference type="RefSeq" id="WP_188505883.1">
    <property type="nucleotide sequence ID" value="NZ_BMER01000001.1"/>
</dbReference>
<dbReference type="Gene3D" id="3.30.420.10">
    <property type="entry name" value="Ribonuclease H-like superfamily/Ribonuclease H"/>
    <property type="match status" value="1"/>
</dbReference>
<evidence type="ECO:0000313" key="3">
    <source>
        <dbReference type="Proteomes" id="UP000660862"/>
    </source>
</evidence>
<accession>A0A917HS20</accession>
<protein>
    <submittedName>
        <fullName evidence="2">3'-5' exonuclease</fullName>
    </submittedName>
</protein>
<name>A0A917HS20_9SPHI</name>
<evidence type="ECO:0000313" key="2">
    <source>
        <dbReference type="EMBL" id="GGG87551.1"/>
    </source>
</evidence>
<proteinExistence type="predicted"/>
<dbReference type="Pfam" id="PF10108">
    <property type="entry name" value="DNA_pol_B_exo2"/>
    <property type="match status" value="1"/>
</dbReference>
<dbReference type="InterPro" id="IPR019288">
    <property type="entry name" value="3'-5'_exonuclease_PolB-like"/>
</dbReference>
<dbReference type="SUPFAM" id="SSF53098">
    <property type="entry name" value="Ribonuclease H-like"/>
    <property type="match status" value="1"/>
</dbReference>
<dbReference type="InterPro" id="IPR036397">
    <property type="entry name" value="RNaseH_sf"/>
</dbReference>
<organism evidence="2 3">
    <name type="scientific">Parapedobacter pyrenivorans</name>
    <dbReference type="NCBI Taxonomy" id="1305674"/>
    <lineage>
        <taxon>Bacteria</taxon>
        <taxon>Pseudomonadati</taxon>
        <taxon>Bacteroidota</taxon>
        <taxon>Sphingobacteriia</taxon>
        <taxon>Sphingobacteriales</taxon>
        <taxon>Sphingobacteriaceae</taxon>
        <taxon>Parapedobacter</taxon>
    </lineage>
</organism>
<evidence type="ECO:0000259" key="1">
    <source>
        <dbReference type="Pfam" id="PF10108"/>
    </source>
</evidence>
<dbReference type="GO" id="GO:0003676">
    <property type="term" value="F:nucleic acid binding"/>
    <property type="evidence" value="ECO:0007669"/>
    <property type="project" value="InterPro"/>
</dbReference>
<feature type="domain" description="Predicted 3'-5' exonuclease PolB-like" evidence="1">
    <location>
        <begin position="61"/>
        <end position="217"/>
    </location>
</feature>
<sequence length="237" mass="26813">MLETIDLQQVLVLDIETVSQKANYTELPDNFQELWTLKMQNSLNDGQSAADVYPDAGLYAEFGKIICISVGVFHQQHGQTGFRVKSFAHVNEKELLAEFSALLRKQPSNLTLCAHNGKGFDFPYLCKRMLINGVALPRQLDLSGKKPWEISHLDTMELWRFGDFRNAVSLNLMAAVLGIPSPKDDISGKDVFEVYYGENNLGRIRVYCEKDVITTAQILRRLRNEPLITQEAISFAE</sequence>
<dbReference type="InterPro" id="IPR012337">
    <property type="entry name" value="RNaseH-like_sf"/>
</dbReference>
<reference evidence="2" key="2">
    <citation type="submission" date="2020-09" db="EMBL/GenBank/DDBJ databases">
        <authorList>
            <person name="Sun Q."/>
            <person name="Zhou Y."/>
        </authorList>
    </citation>
    <scope>NUCLEOTIDE SEQUENCE</scope>
    <source>
        <strain evidence="2">CGMCC 1.12195</strain>
    </source>
</reference>
<keyword evidence="2" id="KW-0540">Nuclease</keyword>
<comment type="caution">
    <text evidence="2">The sequence shown here is derived from an EMBL/GenBank/DDBJ whole genome shotgun (WGS) entry which is preliminary data.</text>
</comment>
<keyword evidence="2" id="KW-0378">Hydrolase</keyword>
<keyword evidence="3" id="KW-1185">Reference proteome</keyword>
<reference evidence="2" key="1">
    <citation type="journal article" date="2014" name="Int. J. Syst. Evol. Microbiol.">
        <title>Complete genome sequence of Corynebacterium casei LMG S-19264T (=DSM 44701T), isolated from a smear-ripened cheese.</title>
        <authorList>
            <consortium name="US DOE Joint Genome Institute (JGI-PGF)"/>
            <person name="Walter F."/>
            <person name="Albersmeier A."/>
            <person name="Kalinowski J."/>
            <person name="Ruckert C."/>
        </authorList>
    </citation>
    <scope>NUCLEOTIDE SEQUENCE</scope>
    <source>
        <strain evidence="2">CGMCC 1.12195</strain>
    </source>
</reference>